<dbReference type="InterPro" id="IPR009057">
    <property type="entry name" value="Homeodomain-like_sf"/>
</dbReference>
<dbReference type="InterPro" id="IPR018062">
    <property type="entry name" value="HTH_AraC-typ_CS"/>
</dbReference>
<reference evidence="5" key="2">
    <citation type="journal article" date="2021" name="PeerJ">
        <title>Extensive microbial diversity within the chicken gut microbiome revealed by metagenomics and culture.</title>
        <authorList>
            <person name="Gilroy R."/>
            <person name="Ravi A."/>
            <person name="Getino M."/>
            <person name="Pursley I."/>
            <person name="Horton D.L."/>
            <person name="Alikhan N.F."/>
            <person name="Baker D."/>
            <person name="Gharbi K."/>
            <person name="Hall N."/>
            <person name="Watson M."/>
            <person name="Adriaenssens E.M."/>
            <person name="Foster-Nyarko E."/>
            <person name="Jarju S."/>
            <person name="Secka A."/>
            <person name="Antonio M."/>
            <person name="Oren A."/>
            <person name="Chaudhuri R.R."/>
            <person name="La Ragione R."/>
            <person name="Hildebrand F."/>
            <person name="Pallen M.J."/>
        </authorList>
    </citation>
    <scope>NUCLEOTIDE SEQUENCE</scope>
    <source>
        <strain evidence="5">CHK189-12415</strain>
    </source>
</reference>
<dbReference type="GO" id="GO:0003700">
    <property type="term" value="F:DNA-binding transcription factor activity"/>
    <property type="evidence" value="ECO:0007669"/>
    <property type="project" value="InterPro"/>
</dbReference>
<organism evidence="5 6">
    <name type="scientific">Candidatus Faecivivens stercoravium</name>
    <dbReference type="NCBI Taxonomy" id="2840803"/>
    <lineage>
        <taxon>Bacteria</taxon>
        <taxon>Bacillati</taxon>
        <taxon>Bacillota</taxon>
        <taxon>Clostridia</taxon>
        <taxon>Eubacteriales</taxon>
        <taxon>Oscillospiraceae</taxon>
        <taxon>Oscillospiraceae incertae sedis</taxon>
        <taxon>Candidatus Faecivivens</taxon>
    </lineage>
</organism>
<dbReference type="PANTHER" id="PTHR43280">
    <property type="entry name" value="ARAC-FAMILY TRANSCRIPTIONAL REGULATOR"/>
    <property type="match status" value="1"/>
</dbReference>
<dbReference type="Pfam" id="PF02311">
    <property type="entry name" value="AraC_binding"/>
    <property type="match status" value="1"/>
</dbReference>
<reference evidence="5" key="1">
    <citation type="submission" date="2020-10" db="EMBL/GenBank/DDBJ databases">
        <authorList>
            <person name="Gilroy R."/>
        </authorList>
    </citation>
    <scope>NUCLEOTIDE SEQUENCE</scope>
    <source>
        <strain evidence="5">CHK189-12415</strain>
    </source>
</reference>
<keyword evidence="2" id="KW-0238">DNA-binding</keyword>
<evidence type="ECO:0000313" key="6">
    <source>
        <dbReference type="Proteomes" id="UP000824241"/>
    </source>
</evidence>
<keyword evidence="3" id="KW-0804">Transcription</keyword>
<evidence type="ECO:0000313" key="5">
    <source>
        <dbReference type="EMBL" id="HIR60541.1"/>
    </source>
</evidence>
<dbReference type="EMBL" id="DVHA01000100">
    <property type="protein sequence ID" value="HIR60541.1"/>
    <property type="molecule type" value="Genomic_DNA"/>
</dbReference>
<evidence type="ECO:0000256" key="2">
    <source>
        <dbReference type="ARBA" id="ARBA00023125"/>
    </source>
</evidence>
<evidence type="ECO:0000256" key="1">
    <source>
        <dbReference type="ARBA" id="ARBA00023015"/>
    </source>
</evidence>
<dbReference type="Proteomes" id="UP000824241">
    <property type="component" value="Unassembled WGS sequence"/>
</dbReference>
<dbReference type="PROSITE" id="PS01124">
    <property type="entry name" value="HTH_ARAC_FAMILY_2"/>
    <property type="match status" value="1"/>
</dbReference>
<accession>A0A9D1DX88</accession>
<evidence type="ECO:0000259" key="4">
    <source>
        <dbReference type="PROSITE" id="PS01124"/>
    </source>
</evidence>
<dbReference type="InterPro" id="IPR003313">
    <property type="entry name" value="AraC-bd"/>
</dbReference>
<dbReference type="Pfam" id="PF12833">
    <property type="entry name" value="HTH_18"/>
    <property type="match status" value="1"/>
</dbReference>
<evidence type="ECO:0000256" key="3">
    <source>
        <dbReference type="ARBA" id="ARBA00023163"/>
    </source>
</evidence>
<dbReference type="PROSITE" id="PS00041">
    <property type="entry name" value="HTH_ARAC_FAMILY_1"/>
    <property type="match status" value="1"/>
</dbReference>
<dbReference type="InterPro" id="IPR020449">
    <property type="entry name" value="Tscrpt_reg_AraC-type_HTH"/>
</dbReference>
<sequence>MRIETERGAFSFRCLMAGQFVGGKGWTHPRSSPGHYEVIYMLDGELSLQEGLSAYILSPGDTLVLSADLPRFGMLPSGKKLSFYWMEFETDAPEMLGVRASCKARCETRELAALFKQLLLIRDREEYPAGAADYAAMLLLCEVAAVQRAAATDAPKVVQEIAAWVRRNIKNPITAADVGREFGYNPDYLTALFKENFGMGLKEYINAHKLRKAEEYLKGTDCPVKEIAAMLGFASANQFIKYFTYHEGVSPSRYRTAYFHQKM</sequence>
<dbReference type="InterPro" id="IPR018060">
    <property type="entry name" value="HTH_AraC"/>
</dbReference>
<proteinExistence type="predicted"/>
<dbReference type="SUPFAM" id="SSF51215">
    <property type="entry name" value="Regulatory protein AraC"/>
    <property type="match status" value="1"/>
</dbReference>
<feature type="domain" description="HTH araC/xylS-type" evidence="4">
    <location>
        <begin position="159"/>
        <end position="257"/>
    </location>
</feature>
<dbReference type="SUPFAM" id="SSF46689">
    <property type="entry name" value="Homeodomain-like"/>
    <property type="match status" value="2"/>
</dbReference>
<keyword evidence="1" id="KW-0805">Transcription regulation</keyword>
<dbReference type="PRINTS" id="PR00032">
    <property type="entry name" value="HTHARAC"/>
</dbReference>
<comment type="caution">
    <text evidence="5">The sequence shown here is derived from an EMBL/GenBank/DDBJ whole genome shotgun (WGS) entry which is preliminary data.</text>
</comment>
<protein>
    <submittedName>
        <fullName evidence="5">Helix-turn-helix transcriptional regulator</fullName>
    </submittedName>
</protein>
<dbReference type="SMART" id="SM00342">
    <property type="entry name" value="HTH_ARAC"/>
    <property type="match status" value="1"/>
</dbReference>
<dbReference type="Gene3D" id="1.10.10.60">
    <property type="entry name" value="Homeodomain-like"/>
    <property type="match status" value="2"/>
</dbReference>
<gene>
    <name evidence="5" type="ORF">IAB37_03090</name>
</gene>
<dbReference type="GO" id="GO:0043565">
    <property type="term" value="F:sequence-specific DNA binding"/>
    <property type="evidence" value="ECO:0007669"/>
    <property type="project" value="InterPro"/>
</dbReference>
<dbReference type="InterPro" id="IPR037923">
    <property type="entry name" value="HTH-like"/>
</dbReference>
<name>A0A9D1DX88_9FIRM</name>
<dbReference type="AlphaFoldDB" id="A0A9D1DX88"/>
<dbReference type="PANTHER" id="PTHR43280:SF10">
    <property type="entry name" value="REGULATORY PROTEIN POCR"/>
    <property type="match status" value="1"/>
</dbReference>